<evidence type="ECO:0000313" key="5">
    <source>
        <dbReference type="EMBL" id="SEO69456.1"/>
    </source>
</evidence>
<dbReference type="AlphaFoldDB" id="A0A1H8RSZ5"/>
<dbReference type="STRING" id="112903.SAMN04490178_10466"/>
<protein>
    <recommendedName>
        <fullName evidence="4">TPM domain-containing protein</fullName>
    </recommendedName>
</protein>
<evidence type="ECO:0000256" key="1">
    <source>
        <dbReference type="SAM" id="MobiDB-lite"/>
    </source>
</evidence>
<reference evidence="5 6" key="1">
    <citation type="submission" date="2016-10" db="EMBL/GenBank/DDBJ databases">
        <authorList>
            <person name="de Groot N.N."/>
        </authorList>
    </citation>
    <scope>NUCLEOTIDE SEQUENCE [LARGE SCALE GENOMIC DNA]</scope>
    <source>
        <strain evidence="5 6">DSM 13305</strain>
    </source>
</reference>
<feature type="region of interest" description="Disordered" evidence="1">
    <location>
        <begin position="237"/>
        <end position="257"/>
    </location>
</feature>
<dbReference type="RefSeq" id="WP_091744367.1">
    <property type="nucleotide sequence ID" value="NZ_FODY01000004.1"/>
</dbReference>
<dbReference type="Gene3D" id="3.10.310.50">
    <property type="match status" value="1"/>
</dbReference>
<dbReference type="Pfam" id="PF04536">
    <property type="entry name" value="TPM_phosphatase"/>
    <property type="match status" value="1"/>
</dbReference>
<name>A0A1H8RSZ5_9FIRM</name>
<evidence type="ECO:0000256" key="2">
    <source>
        <dbReference type="SAM" id="Phobius"/>
    </source>
</evidence>
<sequence length="257" mass="27190">MKKWLACLLASAWLVIAAVAWAQPQIPPAPANNVYVQDNAGVLSSATKNRINEVGSYLQEKTTAKLMAVTVKSFGDAAPEEYGLAILRQWGVGDKERNNGVVLVVATEDRKARIEVGYGLEGALPDAKTGRIQDEYMLPFFRQQDYDKGILNGYLALASVTAAEYGLELPTGSKGVTKSGAVHQDSAWAALPWWMKAVAAGLLLLLFIFDWVFLGGSITWLLLSLLRFRGGGGGGGPGGRGGFGGGSGGGGGSSRNW</sequence>
<accession>A0A1H8RSZ5</accession>
<evidence type="ECO:0000313" key="6">
    <source>
        <dbReference type="Proteomes" id="UP000198847"/>
    </source>
</evidence>
<feature type="transmembrane region" description="Helical" evidence="2">
    <location>
        <begin position="193"/>
        <end position="223"/>
    </location>
</feature>
<keyword evidence="3" id="KW-0732">Signal</keyword>
<dbReference type="PANTHER" id="PTHR30373:SF2">
    <property type="entry name" value="UPF0603 PROTEIN YGCG"/>
    <property type="match status" value="1"/>
</dbReference>
<dbReference type="InterPro" id="IPR007621">
    <property type="entry name" value="TPM_dom"/>
</dbReference>
<gene>
    <name evidence="5" type="ORF">SAMN04490178_10466</name>
</gene>
<evidence type="ECO:0000256" key="3">
    <source>
        <dbReference type="SAM" id="SignalP"/>
    </source>
</evidence>
<proteinExistence type="predicted"/>
<feature type="domain" description="TPM" evidence="4">
    <location>
        <begin position="36"/>
        <end position="159"/>
    </location>
</feature>
<dbReference type="OrthoDB" id="9810918at2"/>
<keyword evidence="2" id="KW-0472">Membrane</keyword>
<organism evidence="5 6">
    <name type="scientific">Propionispora vibrioides</name>
    <dbReference type="NCBI Taxonomy" id="112903"/>
    <lineage>
        <taxon>Bacteria</taxon>
        <taxon>Bacillati</taxon>
        <taxon>Bacillota</taxon>
        <taxon>Negativicutes</taxon>
        <taxon>Selenomonadales</taxon>
        <taxon>Sporomusaceae</taxon>
        <taxon>Propionispora</taxon>
    </lineage>
</organism>
<dbReference type="Proteomes" id="UP000198847">
    <property type="component" value="Unassembled WGS sequence"/>
</dbReference>
<feature type="chain" id="PRO_5011783567" description="TPM domain-containing protein" evidence="3">
    <location>
        <begin position="23"/>
        <end position="257"/>
    </location>
</feature>
<keyword evidence="2" id="KW-0812">Transmembrane</keyword>
<dbReference type="EMBL" id="FODY01000004">
    <property type="protein sequence ID" value="SEO69456.1"/>
    <property type="molecule type" value="Genomic_DNA"/>
</dbReference>
<dbReference type="PANTHER" id="PTHR30373">
    <property type="entry name" value="UPF0603 PROTEIN YGCG"/>
    <property type="match status" value="1"/>
</dbReference>
<keyword evidence="2" id="KW-1133">Transmembrane helix</keyword>
<feature type="signal peptide" evidence="3">
    <location>
        <begin position="1"/>
        <end position="22"/>
    </location>
</feature>
<evidence type="ECO:0000259" key="4">
    <source>
        <dbReference type="Pfam" id="PF04536"/>
    </source>
</evidence>
<keyword evidence="6" id="KW-1185">Reference proteome</keyword>